<keyword evidence="2" id="KW-1185">Reference proteome</keyword>
<dbReference type="HOGENOM" id="CLU_2326002_0_0_1"/>
<accession>H2XV57</accession>
<name>H2XV57_CIOIN</name>
<evidence type="ECO:0000313" key="1">
    <source>
        <dbReference type="Ensembl" id="ENSCINP00000033541.1"/>
    </source>
</evidence>
<evidence type="ECO:0000313" key="2">
    <source>
        <dbReference type="Proteomes" id="UP000008144"/>
    </source>
</evidence>
<reference evidence="1" key="2">
    <citation type="submission" date="2025-08" db="UniProtKB">
        <authorList>
            <consortium name="Ensembl"/>
        </authorList>
    </citation>
    <scope>IDENTIFICATION</scope>
</reference>
<protein>
    <submittedName>
        <fullName evidence="1">Uncharacterized protein</fullName>
    </submittedName>
</protein>
<dbReference type="InParanoid" id="H2XV57"/>
<dbReference type="Ensembl" id="ENSCINT00000032693.1">
    <property type="protein sequence ID" value="ENSCINP00000033541.1"/>
    <property type="gene ID" value="ENSCING00000022117.1"/>
</dbReference>
<sequence>EYQQVQSSGSAAETSPIPLAPCGSYPPLHYSFDTKAILEQDEGPVLGTVPKRIGTSITTTYYTTIPARCLTSTSVSPSIAAWLLCATPSVGGGKMFGQK</sequence>
<organism evidence="1 2">
    <name type="scientific">Ciona intestinalis</name>
    <name type="common">Transparent sea squirt</name>
    <name type="synonym">Ascidia intestinalis</name>
    <dbReference type="NCBI Taxonomy" id="7719"/>
    <lineage>
        <taxon>Eukaryota</taxon>
        <taxon>Metazoa</taxon>
        <taxon>Chordata</taxon>
        <taxon>Tunicata</taxon>
        <taxon>Ascidiacea</taxon>
        <taxon>Phlebobranchia</taxon>
        <taxon>Cionidae</taxon>
        <taxon>Ciona</taxon>
    </lineage>
</organism>
<dbReference type="AlphaFoldDB" id="H2XV57"/>
<reference evidence="1" key="3">
    <citation type="submission" date="2025-09" db="UniProtKB">
        <authorList>
            <consortium name="Ensembl"/>
        </authorList>
    </citation>
    <scope>IDENTIFICATION</scope>
</reference>
<proteinExistence type="predicted"/>
<dbReference type="Proteomes" id="UP000008144">
    <property type="component" value="Unassembled WGS sequence"/>
</dbReference>
<reference evidence="2" key="1">
    <citation type="journal article" date="2002" name="Science">
        <title>The draft genome of Ciona intestinalis: insights into chordate and vertebrate origins.</title>
        <authorList>
            <person name="Dehal P."/>
            <person name="Satou Y."/>
            <person name="Campbell R.K."/>
            <person name="Chapman J."/>
            <person name="Degnan B."/>
            <person name="De Tomaso A."/>
            <person name="Davidson B."/>
            <person name="Di Gregorio A."/>
            <person name="Gelpke M."/>
            <person name="Goodstein D.M."/>
            <person name="Harafuji N."/>
            <person name="Hastings K.E."/>
            <person name="Ho I."/>
            <person name="Hotta K."/>
            <person name="Huang W."/>
            <person name="Kawashima T."/>
            <person name="Lemaire P."/>
            <person name="Martinez D."/>
            <person name="Meinertzhagen I.A."/>
            <person name="Necula S."/>
            <person name="Nonaka M."/>
            <person name="Putnam N."/>
            <person name="Rash S."/>
            <person name="Saiga H."/>
            <person name="Satake M."/>
            <person name="Terry A."/>
            <person name="Yamada L."/>
            <person name="Wang H.G."/>
            <person name="Awazu S."/>
            <person name="Azumi K."/>
            <person name="Boore J."/>
            <person name="Branno M."/>
            <person name="Chin-Bow S."/>
            <person name="DeSantis R."/>
            <person name="Doyle S."/>
            <person name="Francino P."/>
            <person name="Keys D.N."/>
            <person name="Haga S."/>
            <person name="Hayashi H."/>
            <person name="Hino K."/>
            <person name="Imai K.S."/>
            <person name="Inaba K."/>
            <person name="Kano S."/>
            <person name="Kobayashi K."/>
            <person name="Kobayashi M."/>
            <person name="Lee B.I."/>
            <person name="Makabe K.W."/>
            <person name="Manohar C."/>
            <person name="Matassi G."/>
            <person name="Medina M."/>
            <person name="Mochizuki Y."/>
            <person name="Mount S."/>
            <person name="Morishita T."/>
            <person name="Miura S."/>
            <person name="Nakayama A."/>
            <person name="Nishizaka S."/>
            <person name="Nomoto H."/>
            <person name="Ohta F."/>
            <person name="Oishi K."/>
            <person name="Rigoutsos I."/>
            <person name="Sano M."/>
            <person name="Sasaki A."/>
            <person name="Sasakura Y."/>
            <person name="Shoguchi E."/>
            <person name="Shin-i T."/>
            <person name="Spagnuolo A."/>
            <person name="Stainier D."/>
            <person name="Suzuki M.M."/>
            <person name="Tassy O."/>
            <person name="Takatori N."/>
            <person name="Tokuoka M."/>
            <person name="Yagi K."/>
            <person name="Yoshizaki F."/>
            <person name="Wada S."/>
            <person name="Zhang C."/>
            <person name="Hyatt P.D."/>
            <person name="Larimer F."/>
            <person name="Detter C."/>
            <person name="Doggett N."/>
            <person name="Glavina T."/>
            <person name="Hawkins T."/>
            <person name="Richardson P."/>
            <person name="Lucas S."/>
            <person name="Kohara Y."/>
            <person name="Levine M."/>
            <person name="Satoh N."/>
            <person name="Rokhsar D.S."/>
        </authorList>
    </citation>
    <scope>NUCLEOTIDE SEQUENCE [LARGE SCALE GENOMIC DNA]</scope>
</reference>